<keyword evidence="2" id="KW-1185">Reference proteome</keyword>
<name>A0A8B6H8Q8_MYTGA</name>
<evidence type="ECO:0000313" key="1">
    <source>
        <dbReference type="EMBL" id="VDI75069.1"/>
    </source>
</evidence>
<organism evidence="1 2">
    <name type="scientific">Mytilus galloprovincialis</name>
    <name type="common">Mediterranean mussel</name>
    <dbReference type="NCBI Taxonomy" id="29158"/>
    <lineage>
        <taxon>Eukaryota</taxon>
        <taxon>Metazoa</taxon>
        <taxon>Spiralia</taxon>
        <taxon>Lophotrochozoa</taxon>
        <taxon>Mollusca</taxon>
        <taxon>Bivalvia</taxon>
        <taxon>Autobranchia</taxon>
        <taxon>Pteriomorphia</taxon>
        <taxon>Mytilida</taxon>
        <taxon>Mytiloidea</taxon>
        <taxon>Mytilidae</taxon>
        <taxon>Mytilinae</taxon>
        <taxon>Mytilus</taxon>
    </lineage>
</organism>
<dbReference type="OrthoDB" id="10052666at2759"/>
<gene>
    <name evidence="1" type="ORF">MGAL_10B024051</name>
</gene>
<dbReference type="Proteomes" id="UP000596742">
    <property type="component" value="Unassembled WGS sequence"/>
</dbReference>
<comment type="caution">
    <text evidence="1">The sequence shown here is derived from an EMBL/GenBank/DDBJ whole genome shotgun (WGS) entry which is preliminary data.</text>
</comment>
<reference evidence="1" key="1">
    <citation type="submission" date="2018-11" db="EMBL/GenBank/DDBJ databases">
        <authorList>
            <person name="Alioto T."/>
            <person name="Alioto T."/>
        </authorList>
    </citation>
    <scope>NUCLEOTIDE SEQUENCE</scope>
</reference>
<dbReference type="EMBL" id="UYJE01009623">
    <property type="protein sequence ID" value="VDI75069.1"/>
    <property type="molecule type" value="Genomic_DNA"/>
</dbReference>
<dbReference type="AlphaFoldDB" id="A0A8B6H8Q8"/>
<proteinExistence type="predicted"/>
<protein>
    <submittedName>
        <fullName evidence="1">Uncharacterized protein</fullName>
    </submittedName>
</protein>
<accession>A0A8B6H8Q8</accession>
<evidence type="ECO:0000313" key="2">
    <source>
        <dbReference type="Proteomes" id="UP000596742"/>
    </source>
</evidence>
<sequence>MKTGSFLNIIGMKSNNIFQYELTVTYFPAGLAVDVVIDTEWNPQSHSNTVDTKVVVEEALKVLKDNNLIEDFPKYEAKIMDVLEEGAKTEERLTKEMFDMVGKKSAEDVEKEMSTIIGQDRVDVIKKAFSIETYRMKLVKKSNGQTVVQVHRGGAEFIPELNLATIQDVEIADVLQWASIAVEIFMLVLSCVDIAVDLGEAAIRAITKEVEDIVRQPAFQQALKKFKDEWNRGGTWRRAEAIFVFLKDTFELTSFWRIIKLLLNKNISTWEKIKDVAEVALMIVYALATEGIALISKIAVVVDHALKLAEKLANIAEFAEFKKTLE</sequence>